<proteinExistence type="predicted"/>
<sequence length="332" mass="37295">MLMKKNRIKKSACSVFAVICSLLIMLMATAQAAEKPKAPVWRLDAKSGAVFPRSLRFMKDEFPQDYNSFPSRQGMDTLRCSASAEFSGSGLSMIRDKINNLAGEDAIIYVVDLRKESHGFVNGGIPVSYYIKNNLGNRNLNSAEVPQAEEKDLQSIVGQEITFVPLGKTDTKLFTACDIKVVQVETEEALAARLGLHYKRIPIPDQCAPTDEDIDDFMTFYKNLPSKSWLHFHCHAGHGRTTTFMVFYDILCNPDVALEDIVARQHALGGTDLFAPGKKNNWKGQEISKRAQQIRNFYAYVQANRGDKFAQSYSQWMKAQNSREDNAQKSKS</sequence>
<name>A0A1M6BMH0_9FIRM</name>
<evidence type="ECO:0000313" key="3">
    <source>
        <dbReference type="EMBL" id="SHI49921.1"/>
    </source>
</evidence>
<dbReference type="PANTHER" id="PTHR23339">
    <property type="entry name" value="TYROSINE SPECIFIC PROTEIN PHOSPHATASE AND DUAL SPECIFICITY PROTEIN PHOSPHATASE"/>
    <property type="match status" value="1"/>
</dbReference>
<dbReference type="OrthoDB" id="21920at2"/>
<feature type="domain" description="Tyrosine specific protein phosphatases" evidence="2">
    <location>
        <begin position="215"/>
        <end position="262"/>
    </location>
</feature>
<dbReference type="AlphaFoldDB" id="A0A1M6BMH0"/>
<evidence type="ECO:0000259" key="2">
    <source>
        <dbReference type="PROSITE" id="PS50056"/>
    </source>
</evidence>
<dbReference type="Gene3D" id="3.30.70.1690">
    <property type="match status" value="1"/>
</dbReference>
<dbReference type="PROSITE" id="PS50056">
    <property type="entry name" value="TYR_PHOSPHATASE_2"/>
    <property type="match status" value="1"/>
</dbReference>
<dbReference type="RefSeq" id="WP_080325432.1">
    <property type="nucleotide sequence ID" value="NZ_FQYW01000006.1"/>
</dbReference>
<organism evidence="3 4">
    <name type="scientific">Anaerovibrio lipolyticus DSM 3074</name>
    <dbReference type="NCBI Taxonomy" id="1120997"/>
    <lineage>
        <taxon>Bacteria</taxon>
        <taxon>Bacillati</taxon>
        <taxon>Bacillota</taxon>
        <taxon>Negativicutes</taxon>
        <taxon>Selenomonadales</taxon>
        <taxon>Selenomonadaceae</taxon>
        <taxon>Anaerovibrio</taxon>
    </lineage>
</organism>
<gene>
    <name evidence="3" type="ORF">SAMN02745671_00809</name>
</gene>
<protein>
    <submittedName>
        <fullName evidence="3">Inositol hexakisphosphate</fullName>
    </submittedName>
</protein>
<feature type="signal peptide" evidence="1">
    <location>
        <begin position="1"/>
        <end position="32"/>
    </location>
</feature>
<dbReference type="EMBL" id="FQYW01000006">
    <property type="protein sequence ID" value="SHI49921.1"/>
    <property type="molecule type" value="Genomic_DNA"/>
</dbReference>
<dbReference type="SMART" id="SM01301">
    <property type="entry name" value="PTPlike_phytase"/>
    <property type="match status" value="1"/>
</dbReference>
<dbReference type="PROSITE" id="PS00383">
    <property type="entry name" value="TYR_PHOSPHATASE_1"/>
    <property type="match status" value="1"/>
</dbReference>
<reference evidence="3 4" key="1">
    <citation type="submission" date="2016-11" db="EMBL/GenBank/DDBJ databases">
        <authorList>
            <person name="Jaros S."/>
            <person name="Januszkiewicz K."/>
            <person name="Wedrychowicz H."/>
        </authorList>
    </citation>
    <scope>NUCLEOTIDE SEQUENCE [LARGE SCALE GENOMIC DNA]</scope>
    <source>
        <strain evidence="3 4">DSM 3074</strain>
    </source>
</reference>
<dbReference type="InterPro" id="IPR016130">
    <property type="entry name" value="Tyr_Pase_AS"/>
</dbReference>
<feature type="chain" id="PRO_5011979841" evidence="1">
    <location>
        <begin position="33"/>
        <end position="332"/>
    </location>
</feature>
<dbReference type="Proteomes" id="UP000191240">
    <property type="component" value="Unassembled WGS sequence"/>
</dbReference>
<dbReference type="SUPFAM" id="SSF52799">
    <property type="entry name" value="(Phosphotyrosine protein) phosphatases II"/>
    <property type="match status" value="1"/>
</dbReference>
<dbReference type="Gene3D" id="3.90.190.10">
    <property type="entry name" value="Protein tyrosine phosphatase superfamily"/>
    <property type="match status" value="1"/>
</dbReference>
<dbReference type="InterPro" id="IPR029021">
    <property type="entry name" value="Prot-tyrosine_phosphatase-like"/>
</dbReference>
<dbReference type="Pfam" id="PF14566">
    <property type="entry name" value="PTPlike_phytase"/>
    <property type="match status" value="1"/>
</dbReference>
<accession>A0A1M6BMH0</accession>
<evidence type="ECO:0000256" key="1">
    <source>
        <dbReference type="SAM" id="SignalP"/>
    </source>
</evidence>
<keyword evidence="1" id="KW-0732">Signal</keyword>
<evidence type="ECO:0000313" key="4">
    <source>
        <dbReference type="Proteomes" id="UP000191240"/>
    </source>
</evidence>
<dbReference type="InterPro" id="IPR050561">
    <property type="entry name" value="PTP"/>
</dbReference>
<dbReference type="InterPro" id="IPR000387">
    <property type="entry name" value="Tyr_Pase_dom"/>
</dbReference>